<sequence length="139" mass="15441">MGKSDRSKRKLEAEAEAGKNIKSIKKQLATGDSSDSDVAANADQYSTGARPELASSFSHITRYNSTAKLAMDLEDASTNPFTGRKFTDQYFAILKTRRNLPVHQQRDEFLKVFQANQIMVFVGETGSGKTTQIPQFVLF</sequence>
<keyword evidence="4" id="KW-0067">ATP-binding</keyword>
<evidence type="ECO:0000256" key="6">
    <source>
        <dbReference type="ARBA" id="ARBA00047984"/>
    </source>
</evidence>
<dbReference type="EMBL" id="GL996524">
    <property type="protein sequence ID" value="EGV63043.1"/>
    <property type="molecule type" value="Genomic_DNA"/>
</dbReference>
<name>G3B6X5_CANTC</name>
<dbReference type="OrthoDB" id="10253254at2759"/>
<feature type="non-terminal residue" evidence="8">
    <location>
        <position position="139"/>
    </location>
</feature>
<evidence type="ECO:0000256" key="2">
    <source>
        <dbReference type="ARBA" id="ARBA00022664"/>
    </source>
</evidence>
<dbReference type="eggNOG" id="KOG0925">
    <property type="taxonomic scope" value="Eukaryota"/>
</dbReference>
<dbReference type="GO" id="GO:0008380">
    <property type="term" value="P:RNA splicing"/>
    <property type="evidence" value="ECO:0007669"/>
    <property type="project" value="UniProtKB-KW"/>
</dbReference>
<dbReference type="GO" id="GO:0003724">
    <property type="term" value="F:RNA helicase activity"/>
    <property type="evidence" value="ECO:0007669"/>
    <property type="project" value="UniProtKB-EC"/>
</dbReference>
<keyword evidence="3" id="KW-0378">Hydrolase</keyword>
<dbReference type="STRING" id="590646.G3B6X5"/>
<organism evidence="9">
    <name type="scientific">Candida tenuis (strain ATCC 10573 / BCRC 21748 / CBS 615 / JCM 9827 / NBRC 10315 / NRRL Y-1498 / VKM Y-70)</name>
    <name type="common">Yeast</name>
    <name type="synonym">Yamadazyma tenuis</name>
    <dbReference type="NCBI Taxonomy" id="590646"/>
    <lineage>
        <taxon>Eukaryota</taxon>
        <taxon>Fungi</taxon>
        <taxon>Dikarya</taxon>
        <taxon>Ascomycota</taxon>
        <taxon>Saccharomycotina</taxon>
        <taxon>Pichiomycetes</taxon>
        <taxon>Debaryomycetaceae</taxon>
        <taxon>Yamadazyma</taxon>
    </lineage>
</organism>
<evidence type="ECO:0000256" key="4">
    <source>
        <dbReference type="ARBA" id="ARBA00022806"/>
    </source>
</evidence>
<evidence type="ECO:0000313" key="9">
    <source>
        <dbReference type="Proteomes" id="UP000000707"/>
    </source>
</evidence>
<dbReference type="GO" id="GO:0003723">
    <property type="term" value="F:RNA binding"/>
    <property type="evidence" value="ECO:0007669"/>
    <property type="project" value="TreeGrafter"/>
</dbReference>
<protein>
    <recommendedName>
        <fullName evidence="1">RNA helicase</fullName>
        <ecNumber evidence="1">3.6.4.13</ecNumber>
    </recommendedName>
</protein>
<dbReference type="GO" id="GO:0006397">
    <property type="term" value="P:mRNA processing"/>
    <property type="evidence" value="ECO:0007669"/>
    <property type="project" value="UniProtKB-KW"/>
</dbReference>
<evidence type="ECO:0000256" key="7">
    <source>
        <dbReference type="SAM" id="MobiDB-lite"/>
    </source>
</evidence>
<dbReference type="PANTHER" id="PTHR18934">
    <property type="entry name" value="ATP-DEPENDENT RNA HELICASE"/>
    <property type="match status" value="1"/>
</dbReference>
<dbReference type="AlphaFoldDB" id="G3B6X5"/>
<dbReference type="Proteomes" id="UP000000707">
    <property type="component" value="Unassembled WGS sequence"/>
</dbReference>
<evidence type="ECO:0000256" key="3">
    <source>
        <dbReference type="ARBA" id="ARBA00022801"/>
    </source>
</evidence>
<keyword evidence="5" id="KW-0508">mRNA splicing</keyword>
<comment type="catalytic activity">
    <reaction evidence="6">
        <text>ATP + H2O = ADP + phosphate + H(+)</text>
        <dbReference type="Rhea" id="RHEA:13065"/>
        <dbReference type="ChEBI" id="CHEBI:15377"/>
        <dbReference type="ChEBI" id="CHEBI:15378"/>
        <dbReference type="ChEBI" id="CHEBI:30616"/>
        <dbReference type="ChEBI" id="CHEBI:43474"/>
        <dbReference type="ChEBI" id="CHEBI:456216"/>
        <dbReference type="EC" id="3.6.4.13"/>
    </reaction>
</comment>
<feature type="region of interest" description="Disordered" evidence="7">
    <location>
        <begin position="24"/>
        <end position="44"/>
    </location>
</feature>
<dbReference type="InterPro" id="IPR027417">
    <property type="entry name" value="P-loop_NTPase"/>
</dbReference>
<dbReference type="SUPFAM" id="SSF52540">
    <property type="entry name" value="P-loop containing nucleoside triphosphate hydrolases"/>
    <property type="match status" value="1"/>
</dbReference>
<reference evidence="8 9" key="1">
    <citation type="journal article" date="2011" name="Proc. Natl. Acad. Sci. U.S.A.">
        <title>Comparative genomics of xylose-fermenting fungi for enhanced biofuel production.</title>
        <authorList>
            <person name="Wohlbach D.J."/>
            <person name="Kuo A."/>
            <person name="Sato T.K."/>
            <person name="Potts K.M."/>
            <person name="Salamov A.A."/>
            <person name="LaButti K.M."/>
            <person name="Sun H."/>
            <person name="Clum A."/>
            <person name="Pangilinan J.L."/>
            <person name="Lindquist E.A."/>
            <person name="Lucas S."/>
            <person name="Lapidus A."/>
            <person name="Jin M."/>
            <person name="Gunawan C."/>
            <person name="Balan V."/>
            <person name="Dale B.E."/>
            <person name="Jeffries T.W."/>
            <person name="Zinkel R."/>
            <person name="Barry K.W."/>
            <person name="Grigoriev I.V."/>
            <person name="Gasch A.P."/>
        </authorList>
    </citation>
    <scope>NUCLEOTIDE SEQUENCE [LARGE SCALE GENOMIC DNA]</scope>
    <source>
        <strain evidence="9">ATCC 10573 / BCRC 21748 / CBS 615 / JCM 9827 / NBRC 10315 / NRRL Y-1498 / VKM Y-70</strain>
    </source>
</reference>
<keyword evidence="4" id="KW-0547">Nucleotide-binding</keyword>
<evidence type="ECO:0000256" key="1">
    <source>
        <dbReference type="ARBA" id="ARBA00012552"/>
    </source>
</evidence>
<dbReference type="EC" id="3.6.4.13" evidence="1"/>
<dbReference type="Gene3D" id="3.40.50.300">
    <property type="entry name" value="P-loop containing nucleotide triphosphate hydrolases"/>
    <property type="match status" value="1"/>
</dbReference>
<gene>
    <name evidence="8" type="ORF">CANTEDRAFT_114350</name>
</gene>
<keyword evidence="4" id="KW-0347">Helicase</keyword>
<dbReference type="PANTHER" id="PTHR18934:SF109">
    <property type="entry name" value="ATP-DEPENDENT RNA HELICASE DHX15 HOMOLOG"/>
    <property type="match status" value="1"/>
</dbReference>
<keyword evidence="2" id="KW-0507">mRNA processing</keyword>
<evidence type="ECO:0000313" key="8">
    <source>
        <dbReference type="EMBL" id="EGV63043.1"/>
    </source>
</evidence>
<accession>G3B6X5</accession>
<proteinExistence type="predicted"/>
<dbReference type="GO" id="GO:0005681">
    <property type="term" value="C:spliceosomal complex"/>
    <property type="evidence" value="ECO:0007669"/>
    <property type="project" value="TreeGrafter"/>
</dbReference>
<evidence type="ECO:0000256" key="5">
    <source>
        <dbReference type="ARBA" id="ARBA00023187"/>
    </source>
</evidence>
<dbReference type="GO" id="GO:0016787">
    <property type="term" value="F:hydrolase activity"/>
    <property type="evidence" value="ECO:0007669"/>
    <property type="project" value="UniProtKB-KW"/>
</dbReference>
<keyword evidence="9" id="KW-1185">Reference proteome</keyword>
<dbReference type="HOGENOM" id="CLU_1849846_0_0_1"/>